<dbReference type="Proteomes" id="UP000255239">
    <property type="component" value="Unassembled WGS sequence"/>
</dbReference>
<dbReference type="CDD" id="cd08422">
    <property type="entry name" value="PBP2_CrgA_like"/>
    <property type="match status" value="1"/>
</dbReference>
<dbReference type="Proteomes" id="UP000258905">
    <property type="component" value="Unassembled WGS sequence"/>
</dbReference>
<evidence type="ECO:0000313" key="16">
    <source>
        <dbReference type="Proteomes" id="UP000252603"/>
    </source>
</evidence>
<evidence type="ECO:0000256" key="1">
    <source>
        <dbReference type="ARBA" id="ARBA00009437"/>
    </source>
</evidence>
<evidence type="ECO:0000313" key="10">
    <source>
        <dbReference type="EMBL" id="RRF04879.1"/>
    </source>
</evidence>
<evidence type="ECO:0000313" key="8">
    <source>
        <dbReference type="EMBL" id="QQZ73903.1"/>
    </source>
</evidence>
<dbReference type="EMBL" id="UIUC01000022">
    <property type="protein sequence ID" value="SVN66320.1"/>
    <property type="molecule type" value="Genomic_DNA"/>
</dbReference>
<dbReference type="PANTHER" id="PTHR30537">
    <property type="entry name" value="HTH-TYPE TRANSCRIPTIONAL REGULATOR"/>
    <property type="match status" value="1"/>
</dbReference>
<dbReference type="PANTHER" id="PTHR30537:SF5">
    <property type="entry name" value="HTH-TYPE TRANSCRIPTIONAL ACTIVATOR TTDR-RELATED"/>
    <property type="match status" value="1"/>
</dbReference>
<evidence type="ECO:0000256" key="3">
    <source>
        <dbReference type="ARBA" id="ARBA00023125"/>
    </source>
</evidence>
<evidence type="ECO:0000313" key="7">
    <source>
        <dbReference type="EMBL" id="PVU60633.1"/>
    </source>
</evidence>
<dbReference type="Gene3D" id="1.10.10.10">
    <property type="entry name" value="Winged helix-like DNA-binding domain superfamily/Winged helix DNA-binding domain"/>
    <property type="match status" value="1"/>
</dbReference>
<dbReference type="Proteomes" id="UP000595568">
    <property type="component" value="Chromosome"/>
</dbReference>
<dbReference type="InterPro" id="IPR000847">
    <property type="entry name" value="LysR_HTH_N"/>
</dbReference>
<evidence type="ECO:0000313" key="20">
    <source>
        <dbReference type="Proteomes" id="UP000275975"/>
    </source>
</evidence>
<dbReference type="InterPro" id="IPR036388">
    <property type="entry name" value="WH-like_DNA-bd_sf"/>
</dbReference>
<evidence type="ECO:0000313" key="14">
    <source>
        <dbReference type="EMBL" id="SWF76539.1"/>
    </source>
</evidence>
<evidence type="ECO:0000256" key="4">
    <source>
        <dbReference type="ARBA" id="ARBA00023163"/>
    </source>
</evidence>
<dbReference type="InterPro" id="IPR058163">
    <property type="entry name" value="LysR-type_TF_proteobact-type"/>
</dbReference>
<reference evidence="12 17" key="2">
    <citation type="submission" date="2018-06" db="EMBL/GenBank/DDBJ databases">
        <authorList>
            <consortium name="Pathogen Informatics"/>
            <person name="Doyle S."/>
        </authorList>
    </citation>
    <scope>NUCLEOTIDE SEQUENCE [LARGE SCALE GENOMIC DNA]</scope>
    <source>
        <strain evidence="12 17">NCTC11679</strain>
    </source>
</reference>
<dbReference type="FunFam" id="1.10.10.10:FF:000001">
    <property type="entry name" value="LysR family transcriptional regulator"/>
    <property type="match status" value="1"/>
</dbReference>
<evidence type="ECO:0000313" key="23">
    <source>
        <dbReference type="Proteomes" id="UP000595568"/>
    </source>
</evidence>
<evidence type="ECO:0000313" key="19">
    <source>
        <dbReference type="Proteomes" id="UP000259364"/>
    </source>
</evidence>
<dbReference type="EMBL" id="UJHH01000027">
    <property type="protein sequence ID" value="SWF76539.1"/>
    <property type="molecule type" value="Genomic_DNA"/>
</dbReference>
<dbReference type="Proteomes" id="UP000245817">
    <property type="component" value="Unassembled WGS sequence"/>
</dbReference>
<reference evidence="18 19" key="3">
    <citation type="submission" date="2018-08" db="EMBL/GenBank/DDBJ databases">
        <authorList>
            <consortium name="Pathogen Informatics"/>
        </authorList>
    </citation>
    <scope>NUCLEOTIDE SEQUENCE [LARGE SCALE GENOMIC DNA]</scope>
    <source>
        <strain evidence="11 16">4300STDY6470422</strain>
        <strain evidence="13 18">EuSCAPE_GR003</strain>
        <strain evidence="14 19">EuSCAPE_UK014</strain>
    </source>
</reference>
<dbReference type="Pfam" id="PF00126">
    <property type="entry name" value="HTH_1"/>
    <property type="match status" value="1"/>
</dbReference>
<evidence type="ECO:0000313" key="9">
    <source>
        <dbReference type="EMBL" id="ROH03337.1"/>
    </source>
</evidence>
<dbReference type="PROSITE" id="PS50931">
    <property type="entry name" value="HTH_LYSR"/>
    <property type="match status" value="1"/>
</dbReference>
<reference evidence="10" key="5">
    <citation type="submission" date="2018-10" db="EMBL/GenBank/DDBJ databases">
        <authorList>
            <person name="Fan Y."/>
            <person name="Timp W."/>
            <person name="Bergman Y."/>
            <person name="Tamma P."/>
            <person name="Simner P."/>
        </authorList>
    </citation>
    <scope>NUCLEOTIDE SEQUENCE</scope>
    <source>
        <strain evidence="10">KLPN_104</strain>
    </source>
</reference>
<name>A0A086IAA7_KLEPN</name>
<dbReference type="Proteomes" id="UP000252603">
    <property type="component" value="Unassembled WGS sequence"/>
</dbReference>
<gene>
    <name evidence="14" type="primary">dmlR_25</name>
    <name evidence="11" type="synonym">dmlR_13</name>
    <name evidence="13" type="synonym">dmlR_23</name>
    <name evidence="9" type="ORF">BL124_00003550</name>
    <name evidence="7" type="ORF">CP554_21575</name>
    <name evidence="10" type="ORF">EAO17_00805</name>
    <name evidence="6" type="ORF">FME62_26520</name>
    <name evidence="8" type="ORF">JMZ77_12435</name>
    <name evidence="12" type="ORF">NCTC11679_02582</name>
    <name evidence="13" type="ORF">SAMEA3649591_04371</name>
    <name evidence="14" type="ORF">SAMEA3720909_04611</name>
    <name evidence="11" type="ORF">SAMEA4364603_02167</name>
</gene>
<reference evidence="8 23" key="8">
    <citation type="submission" date="2021-01" db="EMBL/GenBank/DDBJ databases">
        <title>Genome sequencing of apramycin resistant K. pneumoniae.</title>
        <authorList>
            <person name="Chen L."/>
            <person name="Kreiswirth B."/>
        </authorList>
    </citation>
    <scope>NUCLEOTIDE SEQUENCE [LARGE SCALE GENOMIC DNA]</scope>
    <source>
        <strain evidence="8 23">59493</strain>
    </source>
</reference>
<evidence type="ECO:0000313" key="13">
    <source>
        <dbReference type="EMBL" id="SVN66320.1"/>
    </source>
</evidence>
<dbReference type="EMBL" id="MPYG04000030">
    <property type="protein sequence ID" value="ROH03337.1"/>
    <property type="molecule type" value="Genomic_DNA"/>
</dbReference>
<dbReference type="GO" id="GO:0043565">
    <property type="term" value="F:sequence-specific DNA binding"/>
    <property type="evidence" value="ECO:0007669"/>
    <property type="project" value="TreeGrafter"/>
</dbReference>
<sequence>MADASSVDFRALQLFIAVYDNQSFSVVARREGVSPSLISRTIQQLEDALGQQLFYRNTRAVVPTEAGRLFAASARELLGQYADAQRALQDRAQVPGGLVRINAPVYFGQRHIAPWLPELAARHPKLQFDLTLTDDFIDPHRDATDILFRISSLPDAGYHARVFGSQRYYLTASPEYVSRYGSPTSPEALHQHRTLVYGGSQGANRWLFRQREEAWVHYPLTPLMTSNNADALLTSAIGGMGIVLFPDWMVSEALHNGTLVTLMDRYSAAISHTPSYIAAIYPYTRHPSLNVRTVIDYFADVFGSPPYWQR</sequence>
<dbReference type="Gene3D" id="3.40.190.290">
    <property type="match status" value="1"/>
</dbReference>
<accession>A0A0J2G275</accession>
<dbReference type="Proteomes" id="UP000275975">
    <property type="component" value="Unassembled WGS sequence"/>
</dbReference>
<dbReference type="Proteomes" id="UP000283322">
    <property type="component" value="Unassembled WGS sequence"/>
</dbReference>
<reference evidence="6 22" key="7">
    <citation type="submission" date="2019-07" db="EMBL/GenBank/DDBJ databases">
        <title>Genome sequence of OXA-232-producing Klebsiella pneumoniae ST23 from septicemic neonate.</title>
        <authorList>
            <person name="Mukherjee S."/>
            <person name="Naha S."/>
            <person name="Bhadury P."/>
            <person name="Basu S."/>
        </authorList>
    </citation>
    <scope>NUCLEOTIDE SEQUENCE [LARGE SCALE GENOMIC DNA]</scope>
    <source>
        <strain evidence="6 22">EN5275</strain>
    </source>
</reference>
<dbReference type="AlphaFoldDB" id="A0A086IAA7"/>
<keyword evidence="2" id="KW-0805">Transcription regulation</keyword>
<proteinExistence type="inferred from homology"/>
<protein>
    <submittedName>
        <fullName evidence="9">LysR family transcriptional regulator</fullName>
    </submittedName>
</protein>
<dbReference type="RefSeq" id="WP_002905767.1">
    <property type="nucleotide sequence ID" value="NZ_AP024750.1"/>
</dbReference>
<feature type="domain" description="HTH lysR-type" evidence="5">
    <location>
        <begin position="7"/>
        <end position="64"/>
    </location>
</feature>
<organism evidence="9 21">
    <name type="scientific">Klebsiella pneumoniae</name>
    <dbReference type="NCBI Taxonomy" id="573"/>
    <lineage>
        <taxon>Bacteria</taxon>
        <taxon>Pseudomonadati</taxon>
        <taxon>Pseudomonadota</taxon>
        <taxon>Gammaproteobacteria</taxon>
        <taxon>Enterobacterales</taxon>
        <taxon>Enterobacteriaceae</taxon>
        <taxon>Klebsiella/Raoultella group</taxon>
        <taxon>Klebsiella</taxon>
        <taxon>Klebsiella pneumoniae complex</taxon>
    </lineage>
</organism>
<dbReference type="EMBL" id="CP068602">
    <property type="protein sequence ID" value="QQZ73903.1"/>
    <property type="molecule type" value="Genomic_DNA"/>
</dbReference>
<dbReference type="SUPFAM" id="SSF53850">
    <property type="entry name" value="Periplasmic binding protein-like II"/>
    <property type="match status" value="1"/>
</dbReference>
<evidence type="ECO:0000313" key="21">
    <source>
        <dbReference type="Proteomes" id="UP000283322"/>
    </source>
</evidence>
<evidence type="ECO:0000313" key="15">
    <source>
        <dbReference type="Proteomes" id="UP000245817"/>
    </source>
</evidence>
<dbReference type="EMBL" id="RDAM01000001">
    <property type="protein sequence ID" value="RRF04879.1"/>
    <property type="molecule type" value="Genomic_DNA"/>
</dbReference>
<dbReference type="EMBL" id="UFEU01000005">
    <property type="protein sequence ID" value="SSK31315.1"/>
    <property type="molecule type" value="Genomic_DNA"/>
</dbReference>
<evidence type="ECO:0000313" key="11">
    <source>
        <dbReference type="EMBL" id="SSK31315.1"/>
    </source>
</evidence>
<evidence type="ECO:0000313" key="12">
    <source>
        <dbReference type="EMBL" id="STV60006.1"/>
    </source>
</evidence>
<keyword evidence="3" id="KW-0238">DNA-binding</keyword>
<dbReference type="EMBL" id="UGMG01000001">
    <property type="protein sequence ID" value="STV60006.1"/>
    <property type="molecule type" value="Genomic_DNA"/>
</dbReference>
<keyword evidence="4" id="KW-0804">Transcription</keyword>
<evidence type="ECO:0000256" key="2">
    <source>
        <dbReference type="ARBA" id="ARBA00023015"/>
    </source>
</evidence>
<accession>A0A086IAA7</accession>
<dbReference type="GO" id="GO:0003700">
    <property type="term" value="F:DNA-binding transcription factor activity"/>
    <property type="evidence" value="ECO:0007669"/>
    <property type="project" value="InterPro"/>
</dbReference>
<evidence type="ECO:0000313" key="22">
    <source>
        <dbReference type="Proteomes" id="UP000468995"/>
    </source>
</evidence>
<evidence type="ECO:0000259" key="5">
    <source>
        <dbReference type="PROSITE" id="PS50931"/>
    </source>
</evidence>
<dbReference type="Proteomes" id="UP000259364">
    <property type="component" value="Unassembled WGS sequence"/>
</dbReference>
<evidence type="ECO:0000313" key="17">
    <source>
        <dbReference type="Proteomes" id="UP000255239"/>
    </source>
</evidence>
<comment type="similarity">
    <text evidence="1">Belongs to the LysR transcriptional regulatory family.</text>
</comment>
<dbReference type="InterPro" id="IPR036390">
    <property type="entry name" value="WH_DNA-bd_sf"/>
</dbReference>
<evidence type="ECO:0000313" key="18">
    <source>
        <dbReference type="Proteomes" id="UP000258905"/>
    </source>
</evidence>
<reference evidence="10 20" key="6">
    <citation type="journal article" date="2019" name="Antimicrob. Agents Chemother.">
        <title>Applying Rapid Whole Genome Sequencing to Predict Phenotypic Antimicrobial Susceptibility Testing Results Among Carbapenem-Resistant Klebsiella pneumoniae Clinical Isolates.</title>
        <authorList>
            <person name="Tamma P.D."/>
            <person name="Fan Y."/>
            <person name="Bergman Y."/>
            <person name="Pertea G."/>
            <person name="Kazmi A."/>
            <person name="Lewis S."/>
            <person name="Carroll K.C."/>
            <person name="Schatz M.C."/>
            <person name="Timp W."/>
            <person name="Simner P.J."/>
        </authorList>
    </citation>
    <scope>NUCLEOTIDE SEQUENCE [LARGE SCALE GENOMIC DNA]</scope>
    <source>
        <strain evidence="10 20">KLPN_104</strain>
    </source>
</reference>
<dbReference type="Proteomes" id="UP000468995">
    <property type="component" value="Unassembled WGS sequence"/>
</dbReference>
<dbReference type="InterPro" id="IPR005119">
    <property type="entry name" value="LysR_subst-bd"/>
</dbReference>
<dbReference type="Pfam" id="PF03466">
    <property type="entry name" value="LysR_substrate"/>
    <property type="match status" value="1"/>
</dbReference>
<dbReference type="SUPFAM" id="SSF46785">
    <property type="entry name" value="Winged helix' DNA-binding domain"/>
    <property type="match status" value="1"/>
</dbReference>
<dbReference type="EMBL" id="VINI01000035">
    <property type="protein sequence ID" value="MSS34297.1"/>
    <property type="molecule type" value="Genomic_DNA"/>
</dbReference>
<dbReference type="EMBL" id="PCFF01000033">
    <property type="protein sequence ID" value="PVU60633.1"/>
    <property type="molecule type" value="Genomic_DNA"/>
</dbReference>
<dbReference type="KEGG" id="kpnu:LI86_12310"/>
<evidence type="ECO:0000313" key="6">
    <source>
        <dbReference type="EMBL" id="MSS34297.1"/>
    </source>
</evidence>
<reference evidence="9 21" key="4">
    <citation type="submission" date="2018-10" db="EMBL/GenBank/DDBJ databases">
        <authorList>
            <person name="Vanduin D."/>
            <person name="Fouts D."/>
            <person name="Wright M."/>
            <person name="Sutton G."/>
            <person name="Nguyen K."/>
            <person name="Kreiswirth B."/>
            <person name="Chen L."/>
            <person name="Rojas L."/>
            <person name="Hujer A."/>
            <person name="Hujer K."/>
            <person name="Bonomo R."/>
            <person name="Adams M."/>
        </authorList>
    </citation>
    <scope>NUCLEOTIDE SEQUENCE [LARGE SCALE GENOMIC DNA]</scope>
    <source>
        <strain evidence="9 21">CRK0165</strain>
    </source>
</reference>
<dbReference type="GO" id="GO:0006351">
    <property type="term" value="P:DNA-templated transcription"/>
    <property type="evidence" value="ECO:0007669"/>
    <property type="project" value="TreeGrafter"/>
</dbReference>
<dbReference type="KEGG" id="kpne:KU54_012375"/>
<reference evidence="7 15" key="1">
    <citation type="submission" date="2017-09" db="EMBL/GenBank/DDBJ databases">
        <title>Molecular Epidemiology of Livestock-Associated Methicillin Resistant Staphylococcus aureus (LA-MRSA) and Extended-Spectrum Beta-Lactamase (ESBL)-Producing Enterobacteriaceae in Pigs and Exposed Workers in Cameroon and South Africa.</title>
        <authorList>
            <person name="Founou L."/>
            <person name="Founou R.C."/>
            <person name="Allam M."/>
            <person name="Ismail A."/>
            <person name="Essack S.Y."/>
        </authorList>
    </citation>
    <scope>NUCLEOTIDE SEQUENCE [LARGE SCALE GENOMIC DNA]</scope>
    <source>
        <strain evidence="7 15">HH516E4IA</strain>
    </source>
</reference>